<dbReference type="PROSITE" id="PS50026">
    <property type="entry name" value="EGF_3"/>
    <property type="match status" value="1"/>
</dbReference>
<evidence type="ECO:0000259" key="4">
    <source>
        <dbReference type="PROSITE" id="PS50026"/>
    </source>
</evidence>
<protein>
    <recommendedName>
        <fullName evidence="4">EGF-like domain-containing protein</fullName>
    </recommendedName>
</protein>
<keyword evidence="6" id="KW-1185">Reference proteome</keyword>
<feature type="disulfide bond" evidence="2">
    <location>
        <begin position="42"/>
        <end position="51"/>
    </location>
</feature>
<feature type="domain" description="EGF-like" evidence="4">
    <location>
        <begin position="18"/>
        <end position="52"/>
    </location>
</feature>
<evidence type="ECO:0000256" key="3">
    <source>
        <dbReference type="SAM" id="SignalP"/>
    </source>
</evidence>
<keyword evidence="2" id="KW-0245">EGF-like domain</keyword>
<gene>
    <name evidence="5" type="ORF">T310_0632</name>
</gene>
<evidence type="ECO:0000313" key="6">
    <source>
        <dbReference type="Proteomes" id="UP000053958"/>
    </source>
</evidence>
<dbReference type="Gene3D" id="2.10.25.10">
    <property type="entry name" value="Laminin"/>
    <property type="match status" value="1"/>
</dbReference>
<dbReference type="InterPro" id="IPR023296">
    <property type="entry name" value="Glyco_hydro_beta-prop_sf"/>
</dbReference>
<dbReference type="CDD" id="cd08994">
    <property type="entry name" value="GH43_62_32_68_117_130-like"/>
    <property type="match status" value="1"/>
</dbReference>
<dbReference type="EMBL" id="LASV01000025">
    <property type="protein sequence ID" value="KKA25315.1"/>
    <property type="molecule type" value="Genomic_DNA"/>
</dbReference>
<dbReference type="InterPro" id="IPR000742">
    <property type="entry name" value="EGF"/>
</dbReference>
<keyword evidence="2" id="KW-1015">Disulfide bond</keyword>
<reference evidence="5 6" key="1">
    <citation type="submission" date="2015-04" db="EMBL/GenBank/DDBJ databases">
        <authorList>
            <person name="Heijne W.H."/>
            <person name="Fedorova N.D."/>
            <person name="Nierman W.C."/>
            <person name="Vollebregt A.W."/>
            <person name="Zhao Z."/>
            <person name="Wu L."/>
            <person name="Kumar M."/>
            <person name="Stam H."/>
            <person name="van den Berg M.A."/>
            <person name="Pel H.J."/>
        </authorList>
    </citation>
    <scope>NUCLEOTIDE SEQUENCE [LARGE SCALE GENOMIC DNA]</scope>
    <source>
        <strain evidence="5 6">CBS 393.64</strain>
    </source>
</reference>
<evidence type="ECO:0000256" key="2">
    <source>
        <dbReference type="PROSITE-ProRule" id="PRU00076"/>
    </source>
</evidence>
<dbReference type="STRING" id="1408163.A0A0F4Z4R5"/>
<dbReference type="GeneID" id="25312686"/>
<dbReference type="Gene3D" id="2.115.10.20">
    <property type="entry name" value="Glycosyl hydrolase domain, family 43"/>
    <property type="match status" value="1"/>
</dbReference>
<dbReference type="Pfam" id="PF23106">
    <property type="entry name" value="EGF_Teneurin"/>
    <property type="match status" value="1"/>
</dbReference>
<evidence type="ECO:0000313" key="5">
    <source>
        <dbReference type="EMBL" id="KKA25315.1"/>
    </source>
</evidence>
<keyword evidence="1 3" id="KW-0732">Signal</keyword>
<comment type="caution">
    <text evidence="2">Lacks conserved residue(s) required for the propagation of feature annotation.</text>
</comment>
<feature type="chain" id="PRO_5002482212" description="EGF-like domain-containing protein" evidence="3">
    <location>
        <begin position="22"/>
        <end position="396"/>
    </location>
</feature>
<comment type="caution">
    <text evidence="5">The sequence shown here is derived from an EMBL/GenBank/DDBJ whole genome shotgun (WGS) entry which is preliminary data.</text>
</comment>
<dbReference type="AlphaFoldDB" id="A0A0F4Z4R5"/>
<dbReference type="RefSeq" id="XP_013331927.1">
    <property type="nucleotide sequence ID" value="XM_013476473.1"/>
</dbReference>
<proteinExistence type="predicted"/>
<organism evidence="5 6">
    <name type="scientific">Rasamsonia emersonii (strain ATCC 16479 / CBS 393.64 / IMI 116815)</name>
    <dbReference type="NCBI Taxonomy" id="1408163"/>
    <lineage>
        <taxon>Eukaryota</taxon>
        <taxon>Fungi</taxon>
        <taxon>Dikarya</taxon>
        <taxon>Ascomycota</taxon>
        <taxon>Pezizomycotina</taxon>
        <taxon>Eurotiomycetes</taxon>
        <taxon>Eurotiomycetidae</taxon>
        <taxon>Eurotiales</taxon>
        <taxon>Trichocomaceae</taxon>
        <taxon>Rasamsonia</taxon>
    </lineage>
</organism>
<dbReference type="PROSITE" id="PS01186">
    <property type="entry name" value="EGF_2"/>
    <property type="match status" value="1"/>
</dbReference>
<accession>A0A0F4Z4R5</accession>
<evidence type="ECO:0000256" key="1">
    <source>
        <dbReference type="ARBA" id="ARBA00022729"/>
    </source>
</evidence>
<name>A0A0F4Z4R5_RASE3</name>
<dbReference type="SUPFAM" id="SSF75005">
    <property type="entry name" value="Arabinanase/levansucrase/invertase"/>
    <property type="match status" value="1"/>
</dbReference>
<sequence>MNSVQRLLLLLVLLLSVPTQACTSDEDCNLNGICSPANVCVCDPGWRGADCGELDLRPATKNTGYNLTGEGTSSWGAKIVHDPSDRQVFHLFVAEFTHGCGLDYWSPYSRIVRAKSIHGPAGPYDFEAEIVGTFAHNPTVIYSEADQLYLLYNIGCPITVPDTCQTVDFTCGPGNDINGESGISVWSSPDLYQWTSHGQVFPGDTNGTWDADTTNPSPFPLYSGSNQTDAIVLAYRGCPYNCNGPELLNVANAPHFTGPYTRAHANPIFPEPNEDPFIWRDKRGNFHLLTHSLLPDGGFGSGPNVGRHAYARSWDGPWTFNNHTVAFTTEVNFTDGTTINYYRRERPQLFFSEDGEMTPLFMTNGVQQQDSPASYTLIQPIGDAAAAYEREVVAYT</sequence>
<dbReference type="OrthoDB" id="6130531at2759"/>
<dbReference type="PROSITE" id="PS00022">
    <property type="entry name" value="EGF_1"/>
    <property type="match status" value="1"/>
</dbReference>
<feature type="signal peptide" evidence="3">
    <location>
        <begin position="1"/>
        <end position="21"/>
    </location>
</feature>
<dbReference type="Proteomes" id="UP000053958">
    <property type="component" value="Unassembled WGS sequence"/>
</dbReference>